<dbReference type="InterPro" id="IPR001623">
    <property type="entry name" value="DnaJ_domain"/>
</dbReference>
<evidence type="ECO:0000313" key="7">
    <source>
        <dbReference type="Proteomes" id="UP000027195"/>
    </source>
</evidence>
<protein>
    <recommendedName>
        <fullName evidence="5">J domain-containing protein</fullName>
    </recommendedName>
</protein>
<dbReference type="OrthoDB" id="10250354at2759"/>
<dbReference type="Pfam" id="PF00226">
    <property type="entry name" value="DnaJ"/>
    <property type="match status" value="1"/>
</dbReference>
<dbReference type="PANTHER" id="PTHR45188:SF2">
    <property type="entry name" value="DNAJ HOMOLOG SUBFAMILY C MEMBER 7"/>
    <property type="match status" value="1"/>
</dbReference>
<keyword evidence="7" id="KW-1185">Reference proteome</keyword>
<dbReference type="PROSITE" id="PS50005">
    <property type="entry name" value="TPR"/>
    <property type="match status" value="2"/>
</dbReference>
<organism evidence="6 7">
    <name type="scientific">Botryobasidium botryosum (strain FD-172 SS1)</name>
    <dbReference type="NCBI Taxonomy" id="930990"/>
    <lineage>
        <taxon>Eukaryota</taxon>
        <taxon>Fungi</taxon>
        <taxon>Dikarya</taxon>
        <taxon>Basidiomycota</taxon>
        <taxon>Agaricomycotina</taxon>
        <taxon>Agaricomycetes</taxon>
        <taxon>Cantharellales</taxon>
        <taxon>Botryobasidiaceae</taxon>
        <taxon>Botryobasidium</taxon>
    </lineage>
</organism>
<accession>A0A067LU50</accession>
<evidence type="ECO:0000256" key="1">
    <source>
        <dbReference type="ARBA" id="ARBA00022737"/>
    </source>
</evidence>
<evidence type="ECO:0000256" key="2">
    <source>
        <dbReference type="ARBA" id="ARBA00022803"/>
    </source>
</evidence>
<feature type="region of interest" description="Disordered" evidence="4">
    <location>
        <begin position="1"/>
        <end position="37"/>
    </location>
</feature>
<dbReference type="SUPFAM" id="SSF48452">
    <property type="entry name" value="TPR-like"/>
    <property type="match status" value="3"/>
</dbReference>
<evidence type="ECO:0000313" key="6">
    <source>
        <dbReference type="EMBL" id="KDQ06644.1"/>
    </source>
</evidence>
<feature type="repeat" description="TPR" evidence="3">
    <location>
        <begin position="302"/>
        <end position="335"/>
    </location>
</feature>
<name>A0A067LU50_BOTB1</name>
<dbReference type="Proteomes" id="UP000027195">
    <property type="component" value="Unassembled WGS sequence"/>
</dbReference>
<dbReference type="Gene3D" id="1.10.287.110">
    <property type="entry name" value="DnaJ domain"/>
    <property type="match status" value="1"/>
</dbReference>
<proteinExistence type="predicted"/>
<dbReference type="SMART" id="SM00028">
    <property type="entry name" value="TPR"/>
    <property type="match status" value="7"/>
</dbReference>
<keyword evidence="2 3" id="KW-0802">TPR repeat</keyword>
<dbReference type="Gene3D" id="1.25.40.10">
    <property type="entry name" value="Tetratricopeptide repeat domain"/>
    <property type="match status" value="1"/>
</dbReference>
<dbReference type="InParanoid" id="A0A067LU50"/>
<dbReference type="SMART" id="SM00271">
    <property type="entry name" value="DnaJ"/>
    <property type="match status" value="1"/>
</dbReference>
<dbReference type="InterPro" id="IPR011990">
    <property type="entry name" value="TPR-like_helical_dom_sf"/>
</dbReference>
<evidence type="ECO:0000259" key="5">
    <source>
        <dbReference type="PROSITE" id="PS50076"/>
    </source>
</evidence>
<reference evidence="7" key="1">
    <citation type="journal article" date="2014" name="Proc. Natl. Acad. Sci. U.S.A.">
        <title>Extensive sampling of basidiomycete genomes demonstrates inadequacy of the white-rot/brown-rot paradigm for wood decay fungi.</title>
        <authorList>
            <person name="Riley R."/>
            <person name="Salamov A.A."/>
            <person name="Brown D.W."/>
            <person name="Nagy L.G."/>
            <person name="Floudas D."/>
            <person name="Held B.W."/>
            <person name="Levasseur A."/>
            <person name="Lombard V."/>
            <person name="Morin E."/>
            <person name="Otillar R."/>
            <person name="Lindquist E.A."/>
            <person name="Sun H."/>
            <person name="LaButti K.M."/>
            <person name="Schmutz J."/>
            <person name="Jabbour D."/>
            <person name="Luo H."/>
            <person name="Baker S.E."/>
            <person name="Pisabarro A.G."/>
            <person name="Walton J.D."/>
            <person name="Blanchette R.A."/>
            <person name="Henrissat B."/>
            <person name="Martin F."/>
            <person name="Cullen D."/>
            <person name="Hibbett D.S."/>
            <person name="Grigoriev I.V."/>
        </authorList>
    </citation>
    <scope>NUCLEOTIDE SEQUENCE [LARGE SCALE GENOMIC DNA]</scope>
    <source>
        <strain evidence="7">FD-172 SS1</strain>
    </source>
</reference>
<dbReference type="PANTHER" id="PTHR45188">
    <property type="entry name" value="DNAJ PROTEIN P58IPK HOMOLOG"/>
    <property type="match status" value="1"/>
</dbReference>
<gene>
    <name evidence="6" type="ORF">BOTBODRAFT_39447</name>
</gene>
<evidence type="ECO:0000256" key="4">
    <source>
        <dbReference type="SAM" id="MobiDB-lite"/>
    </source>
</evidence>
<keyword evidence="1" id="KW-0677">Repeat</keyword>
<dbReference type="InterPro" id="IPR036869">
    <property type="entry name" value="J_dom_sf"/>
</dbReference>
<evidence type="ECO:0000256" key="3">
    <source>
        <dbReference type="PROSITE-ProRule" id="PRU00339"/>
    </source>
</evidence>
<dbReference type="AlphaFoldDB" id="A0A067LU50"/>
<dbReference type="CDD" id="cd06257">
    <property type="entry name" value="DnaJ"/>
    <property type="match status" value="1"/>
</dbReference>
<dbReference type="Pfam" id="PF13432">
    <property type="entry name" value="TPR_16"/>
    <property type="match status" value="3"/>
</dbReference>
<dbReference type="HOGENOM" id="CLU_015935_3_0_1"/>
<dbReference type="PROSITE" id="PS00636">
    <property type="entry name" value="DNAJ_1"/>
    <property type="match status" value="1"/>
</dbReference>
<feature type="repeat" description="TPR" evidence="3">
    <location>
        <begin position="26"/>
        <end position="59"/>
    </location>
</feature>
<dbReference type="InterPro" id="IPR019734">
    <property type="entry name" value="TPR_rpt"/>
</dbReference>
<dbReference type="InterPro" id="IPR018253">
    <property type="entry name" value="DnaJ_domain_CS"/>
</dbReference>
<dbReference type="EMBL" id="KL198128">
    <property type="protein sequence ID" value="KDQ06644.1"/>
    <property type="molecule type" value="Genomic_DNA"/>
</dbReference>
<dbReference type="PRINTS" id="PR00625">
    <property type="entry name" value="JDOMAIN"/>
</dbReference>
<dbReference type="PROSITE" id="PS50076">
    <property type="entry name" value="DNAJ_2"/>
    <property type="match status" value="1"/>
</dbReference>
<feature type="domain" description="J" evidence="5">
    <location>
        <begin position="396"/>
        <end position="457"/>
    </location>
</feature>
<dbReference type="FunCoup" id="A0A067LU50">
    <property type="interactions" value="721"/>
</dbReference>
<sequence length="538" mass="59339">MEDAKARTPTPEPEPEPVAVDPIVQAEQRKEEGNTHFRNKRYREAIDCYTQAIGFNSSEPNYYTNRAASYMAIKRFPDALADCQIAQNLQSPSPPAKTLLRLARCHVAMGDTTAALIVVGRVLETEPANAQALQVRRQASSIDGHLARYREARERKEWGMAWIALDKAIDECEGDMKTEWRCWRIELDVARKRWDAASQAANDALRLDSSSPDVLCLRGEVLFLTNRMPQCIQHLQSALRFDPDHKRARLGLRRARDVERVKEEGNSAFKDGKFDTAVEKYGEALEVVGQLDEEGGGGIIRAVLLSNRATAYVKIKKYTEALEDITTSLDLHPSSYKALRTRARIRLALEDYEECVRDFKAALEACSIEGNAGEEKALANELKQAEVQLKRSKTKDYYKILNLDRECSEIEIKKAYRKESLIHHPDKGGDEEKFKLVVEAHAVLSDPRRRARYDAGADEDGQMDSSGMGGMGGMGGMDLSEIFAQMHGGGGGFGFGGGFPGGGFPGGGFPGGGFPGGGRRSGFGGGGGGYGHYHDHDF</sequence>
<dbReference type="SUPFAM" id="SSF46565">
    <property type="entry name" value="Chaperone J-domain"/>
    <property type="match status" value="1"/>
</dbReference>
<dbReference type="STRING" id="930990.A0A067LU50"/>